<evidence type="ECO:0000256" key="5">
    <source>
        <dbReference type="SAM" id="Phobius"/>
    </source>
</evidence>
<dbReference type="EMBL" id="BFAV01000149">
    <property type="protein sequence ID" value="GBF34664.1"/>
    <property type="molecule type" value="Genomic_DNA"/>
</dbReference>
<keyword evidence="2 5" id="KW-0812">Transmembrane</keyword>
<sequence length="468" mass="50849">MLKDTKVLGVIVFLLIGLIIGIFKSFAGLVPQGHFILATVIVALGLWIFRPGGLPFMAGGTVLLAGGLIFGLKYNVVASGFVSSAVWVLIPALYFGFVLQKTGLGKRIAYLVLKSFEPSWLSMAVSWFIIGIALSALTPSITVRIAIVMPIAISVVEACKLDYSSKGSAFITIIAWAMCLFPGTGWLTGSLTGPIMLGFLPPELKPMATFDAWFKILGLPWFIITVIFIILIYFIMKPKEAIGIPRDTFKEQYAALGAITREEIITVSVLLGSLLLFTTERLHHIPTAATALTALFLLIMFKIIKLPEISSGVNWDVIMFFGITIGLSTIFVTAGVSDWIGPILQPGLLSLAANPLVFLLVATFGIMLIRFIDVPWGFSTIALTVTVLIPIFNQFGIHPLVSSMAYIIGINFFLLGYQQPFVLMAEGIMQGKGWASRHVTIAGLSYIVAVVITLLVSVPYWRLIGAIR</sequence>
<dbReference type="Proteomes" id="UP000239549">
    <property type="component" value="Unassembled WGS sequence"/>
</dbReference>
<keyword evidence="4 5" id="KW-0472">Membrane</keyword>
<feature type="transmembrane region" description="Helical" evidence="5">
    <location>
        <begin position="56"/>
        <end position="74"/>
    </location>
</feature>
<organism evidence="6 7">
    <name type="scientific">Desulfocucumis palustris</name>
    <dbReference type="NCBI Taxonomy" id="1898651"/>
    <lineage>
        <taxon>Bacteria</taxon>
        <taxon>Bacillati</taxon>
        <taxon>Bacillota</taxon>
        <taxon>Clostridia</taxon>
        <taxon>Eubacteriales</taxon>
        <taxon>Desulfocucumaceae</taxon>
        <taxon>Desulfocucumis</taxon>
    </lineage>
</organism>
<name>A0A2L2XF67_9FIRM</name>
<keyword evidence="3 5" id="KW-1133">Transmembrane helix</keyword>
<proteinExistence type="predicted"/>
<reference evidence="7" key="1">
    <citation type="submission" date="2018-02" db="EMBL/GenBank/DDBJ databases">
        <title>Genome sequence of Desulfocucumis palustris strain NAW-5.</title>
        <authorList>
            <person name="Watanabe M."/>
            <person name="Kojima H."/>
            <person name="Fukui M."/>
        </authorList>
    </citation>
    <scope>NUCLEOTIDE SEQUENCE [LARGE SCALE GENOMIC DNA]</scope>
    <source>
        <strain evidence="7">NAW-5</strain>
    </source>
</reference>
<dbReference type="Pfam" id="PF00939">
    <property type="entry name" value="Na_sulph_symp"/>
    <property type="match status" value="1"/>
</dbReference>
<dbReference type="InterPro" id="IPR001898">
    <property type="entry name" value="SLC13A/DASS"/>
</dbReference>
<feature type="transmembrane region" description="Helical" evidence="5">
    <location>
        <begin position="80"/>
        <end position="99"/>
    </location>
</feature>
<feature type="transmembrane region" description="Helical" evidence="5">
    <location>
        <begin position="376"/>
        <end position="393"/>
    </location>
</feature>
<feature type="transmembrane region" description="Helical" evidence="5">
    <location>
        <begin position="313"/>
        <end position="336"/>
    </location>
</feature>
<feature type="transmembrane region" description="Helical" evidence="5">
    <location>
        <begin position="7"/>
        <end position="27"/>
    </location>
</feature>
<evidence type="ECO:0000313" key="6">
    <source>
        <dbReference type="EMBL" id="GBF34664.1"/>
    </source>
</evidence>
<evidence type="ECO:0000313" key="7">
    <source>
        <dbReference type="Proteomes" id="UP000239549"/>
    </source>
</evidence>
<feature type="transmembrane region" description="Helical" evidence="5">
    <location>
        <begin position="173"/>
        <end position="200"/>
    </location>
</feature>
<protein>
    <submittedName>
        <fullName evidence="6">Sodium/di-and tricarboxylate cotransporter</fullName>
    </submittedName>
</protein>
<feature type="transmembrane region" description="Helical" evidence="5">
    <location>
        <begin position="212"/>
        <end position="235"/>
    </location>
</feature>
<dbReference type="GO" id="GO:0016020">
    <property type="term" value="C:membrane"/>
    <property type="evidence" value="ECO:0007669"/>
    <property type="project" value="UniProtKB-SubCell"/>
</dbReference>
<dbReference type="RefSeq" id="WP_104372869.1">
    <property type="nucleotide sequence ID" value="NZ_BFAV01000149.1"/>
</dbReference>
<evidence type="ECO:0000256" key="3">
    <source>
        <dbReference type="ARBA" id="ARBA00022989"/>
    </source>
</evidence>
<dbReference type="OrthoDB" id="37272at2"/>
<accession>A0A2L2XF67</accession>
<feature type="transmembrane region" description="Helical" evidence="5">
    <location>
        <begin position="120"/>
        <end position="137"/>
    </location>
</feature>
<evidence type="ECO:0000256" key="4">
    <source>
        <dbReference type="ARBA" id="ARBA00023136"/>
    </source>
</evidence>
<comment type="caution">
    <text evidence="6">The sequence shown here is derived from an EMBL/GenBank/DDBJ whole genome shotgun (WGS) entry which is preliminary data.</text>
</comment>
<comment type="subcellular location">
    <subcellularLocation>
        <location evidence="1">Membrane</location>
        <topology evidence="1">Multi-pass membrane protein</topology>
    </subcellularLocation>
</comment>
<keyword evidence="7" id="KW-1185">Reference proteome</keyword>
<dbReference type="GO" id="GO:0022857">
    <property type="term" value="F:transmembrane transporter activity"/>
    <property type="evidence" value="ECO:0007669"/>
    <property type="project" value="InterPro"/>
</dbReference>
<feature type="transmembrane region" description="Helical" evidence="5">
    <location>
        <begin position="283"/>
        <end position="301"/>
    </location>
</feature>
<feature type="transmembrane region" description="Helical" evidence="5">
    <location>
        <begin position="255"/>
        <end position="277"/>
    </location>
</feature>
<evidence type="ECO:0000256" key="2">
    <source>
        <dbReference type="ARBA" id="ARBA00022692"/>
    </source>
</evidence>
<gene>
    <name evidence="6" type="ORF">DCCM_3784</name>
</gene>
<dbReference type="AlphaFoldDB" id="A0A2L2XF67"/>
<feature type="transmembrane region" description="Helical" evidence="5">
    <location>
        <begin position="348"/>
        <end position="369"/>
    </location>
</feature>
<evidence type="ECO:0000256" key="1">
    <source>
        <dbReference type="ARBA" id="ARBA00004141"/>
    </source>
</evidence>
<feature type="transmembrane region" description="Helical" evidence="5">
    <location>
        <begin position="438"/>
        <end position="461"/>
    </location>
</feature>